<accession>A0ABR2UE21</accession>
<comment type="caution">
    <text evidence="3">The sequence shown here is derived from an EMBL/GenBank/DDBJ whole genome shotgun (WGS) entry which is preliminary data.</text>
</comment>
<feature type="region of interest" description="Disordered" evidence="2">
    <location>
        <begin position="197"/>
        <end position="267"/>
    </location>
</feature>
<organism evidence="3 4">
    <name type="scientific">Seiridium unicorne</name>
    <dbReference type="NCBI Taxonomy" id="138068"/>
    <lineage>
        <taxon>Eukaryota</taxon>
        <taxon>Fungi</taxon>
        <taxon>Dikarya</taxon>
        <taxon>Ascomycota</taxon>
        <taxon>Pezizomycotina</taxon>
        <taxon>Sordariomycetes</taxon>
        <taxon>Xylariomycetidae</taxon>
        <taxon>Amphisphaeriales</taxon>
        <taxon>Sporocadaceae</taxon>
        <taxon>Seiridium</taxon>
    </lineage>
</organism>
<sequence length="495" mass="55014">MSAHPSASPSPSPSPPQEPMPDIDETKLPSGQCRYILLNPEVKGHRCGCVGFTLNRSLPGVSCECGHLSCYHIKGPEQPPDKAQIEQLIRRVQVLEEQLDREHDGGLGSALGDVVRRLGDLEEQYEKSKEDFGQENRSIYRQITSVWHSVDQVGKQQVEVHNRLAIYDERLDEHDGNMQKLEKRLMESDDAAIDLEERVDRLEDPPGPRHRRTSSSDSGRSKNMDLTTSSVRGRSLVREPPTTKATLTLPRRVNDTSSPNKESTKGAAPWTVHVSLMPMASVAFPFEKDTNAYKRCLSRGLHQMIAVQGTDCDSFANAVTTAFGSLLKGRAWMPLQARLCEAETLLGLPMLRPLDPALVDAKNYDQDFLSKHCAVCGPNGRLDSLYIAMQFDTFSWHFLQRSPCYLQGLEDSWAFDPLLDHNDPFDDDSMDEGDRPSAGDILQPLPCLKRTASEISRTPSFSAGSGEGEGSRPKVARTGACVPVPLELRRRIETV</sequence>
<gene>
    <name evidence="3" type="ORF">SUNI508_12357</name>
</gene>
<proteinExistence type="predicted"/>
<name>A0ABR2UE21_9PEZI</name>
<feature type="region of interest" description="Disordered" evidence="2">
    <location>
        <begin position="1"/>
        <end position="26"/>
    </location>
</feature>
<keyword evidence="4" id="KW-1185">Reference proteome</keyword>
<protein>
    <submittedName>
        <fullName evidence="3">Uncharacterized protein</fullName>
    </submittedName>
</protein>
<reference evidence="3 4" key="1">
    <citation type="journal article" date="2024" name="J. Plant Pathol.">
        <title>Sequence and assembly of the genome of Seiridium unicorne, isolate CBS 538.82, causal agent of cypress canker disease.</title>
        <authorList>
            <person name="Scali E."/>
            <person name="Rocca G.D."/>
            <person name="Danti R."/>
            <person name="Garbelotto M."/>
            <person name="Barberini S."/>
            <person name="Baroncelli R."/>
            <person name="Emiliani G."/>
        </authorList>
    </citation>
    <scope>NUCLEOTIDE SEQUENCE [LARGE SCALE GENOMIC DNA]</scope>
    <source>
        <strain evidence="3 4">BM-138-508</strain>
    </source>
</reference>
<dbReference type="EMBL" id="JARVKF010000448">
    <property type="protein sequence ID" value="KAK9412848.1"/>
    <property type="molecule type" value="Genomic_DNA"/>
</dbReference>
<feature type="compositionally biased region" description="Pro residues" evidence="2">
    <location>
        <begin position="8"/>
        <end position="19"/>
    </location>
</feature>
<feature type="compositionally biased region" description="Basic and acidic residues" evidence="2">
    <location>
        <begin position="197"/>
        <end position="207"/>
    </location>
</feature>
<feature type="region of interest" description="Disordered" evidence="2">
    <location>
        <begin position="457"/>
        <end position="476"/>
    </location>
</feature>
<evidence type="ECO:0000313" key="3">
    <source>
        <dbReference type="EMBL" id="KAK9412848.1"/>
    </source>
</evidence>
<evidence type="ECO:0000313" key="4">
    <source>
        <dbReference type="Proteomes" id="UP001408356"/>
    </source>
</evidence>
<evidence type="ECO:0000256" key="2">
    <source>
        <dbReference type="SAM" id="MobiDB-lite"/>
    </source>
</evidence>
<dbReference type="Proteomes" id="UP001408356">
    <property type="component" value="Unassembled WGS sequence"/>
</dbReference>
<keyword evidence="1" id="KW-0175">Coiled coil</keyword>
<evidence type="ECO:0000256" key="1">
    <source>
        <dbReference type="SAM" id="Coils"/>
    </source>
</evidence>
<feature type="coiled-coil region" evidence="1">
    <location>
        <begin position="85"/>
        <end position="131"/>
    </location>
</feature>